<dbReference type="InterPro" id="IPR035903">
    <property type="entry name" value="HesB-like_dom_sf"/>
</dbReference>
<accession>A0A2T4ZBL2</accession>
<evidence type="ECO:0000313" key="2">
    <source>
        <dbReference type="EMBL" id="PTM59278.1"/>
    </source>
</evidence>
<dbReference type="AlphaFoldDB" id="A0A2T4ZBL2"/>
<protein>
    <submittedName>
        <fullName evidence="2">Iron-sulfur cluster assembly protein</fullName>
    </submittedName>
</protein>
<keyword evidence="3" id="KW-1185">Reference proteome</keyword>
<comment type="caution">
    <text evidence="2">The sequence shown here is derived from an EMBL/GenBank/DDBJ whole genome shotgun (WGS) entry which is preliminary data.</text>
</comment>
<dbReference type="InterPro" id="IPR000361">
    <property type="entry name" value="ATAP_core_dom"/>
</dbReference>
<dbReference type="Pfam" id="PF01521">
    <property type="entry name" value="Fe-S_biosyn"/>
    <property type="match status" value="1"/>
</dbReference>
<dbReference type="SUPFAM" id="SSF89360">
    <property type="entry name" value="HesB-like domain"/>
    <property type="match status" value="1"/>
</dbReference>
<dbReference type="RefSeq" id="WP_170105329.1">
    <property type="nucleotide sequence ID" value="NZ_PZZP01000001.1"/>
</dbReference>
<proteinExistence type="predicted"/>
<feature type="domain" description="Core" evidence="1">
    <location>
        <begin position="1"/>
        <end position="100"/>
    </location>
</feature>
<dbReference type="Gene3D" id="2.60.300.12">
    <property type="entry name" value="HesB-like domain"/>
    <property type="match status" value="1"/>
</dbReference>
<dbReference type="EMBL" id="PZZP01000001">
    <property type="protein sequence ID" value="PTM59278.1"/>
    <property type="molecule type" value="Genomic_DNA"/>
</dbReference>
<reference evidence="2 3" key="1">
    <citation type="submission" date="2018-04" db="EMBL/GenBank/DDBJ databases">
        <title>Genomic Encyclopedia of Archaeal and Bacterial Type Strains, Phase II (KMG-II): from individual species to whole genera.</title>
        <authorList>
            <person name="Goeker M."/>
        </authorList>
    </citation>
    <scope>NUCLEOTIDE SEQUENCE [LARGE SCALE GENOMIC DNA]</scope>
    <source>
        <strain evidence="2 3">DSM 45169</strain>
    </source>
</reference>
<name>A0A2T4ZBL2_9BACL</name>
<evidence type="ECO:0000259" key="1">
    <source>
        <dbReference type="Pfam" id="PF01521"/>
    </source>
</evidence>
<dbReference type="Proteomes" id="UP000241639">
    <property type="component" value="Unassembled WGS sequence"/>
</dbReference>
<gene>
    <name evidence="2" type="ORF">C8J48_1885</name>
</gene>
<evidence type="ECO:0000313" key="3">
    <source>
        <dbReference type="Proteomes" id="UP000241639"/>
    </source>
</evidence>
<organism evidence="2 3">
    <name type="scientific">Desmospora activa DSM 45169</name>
    <dbReference type="NCBI Taxonomy" id="1121389"/>
    <lineage>
        <taxon>Bacteria</taxon>
        <taxon>Bacillati</taxon>
        <taxon>Bacillota</taxon>
        <taxon>Bacilli</taxon>
        <taxon>Bacillales</taxon>
        <taxon>Thermoactinomycetaceae</taxon>
        <taxon>Desmospora</taxon>
    </lineage>
</organism>
<sequence length="102" mass="11334">MEVIIEPNTHQRLMECRPTTDAALRLAALHEGCGCGATLLYEMNWDLPQPDDLRQEVGSITVVVDRESALYFDSTLQVEHLPDANGFSLKSANQIYLSNTAL</sequence>